<dbReference type="InterPro" id="IPR008316">
    <property type="entry name" value="UCP029876"/>
</dbReference>
<reference evidence="1 2" key="1">
    <citation type="journal article" date="2005" name="Int. J. Syst. Evol. Microbiol.">
        <title>Bacillus litoralis sp. nov., isolated from a tidal flat of the Yellow Sea in Korea.</title>
        <authorList>
            <person name="Yoon J.H."/>
            <person name="Oh T.K."/>
        </authorList>
    </citation>
    <scope>NUCLEOTIDE SEQUENCE [LARGE SCALE GENOMIC DNA]</scope>
    <source>
        <strain evidence="1 2">SW-211</strain>
    </source>
</reference>
<dbReference type="Pfam" id="PF06304">
    <property type="entry name" value="DUF1048"/>
    <property type="match status" value="1"/>
</dbReference>
<gene>
    <name evidence="1" type="ORF">FS935_00245</name>
</gene>
<dbReference type="SUPFAM" id="SSF158560">
    <property type="entry name" value="BH3980-like"/>
    <property type="match status" value="1"/>
</dbReference>
<organism evidence="1 2">
    <name type="scientific">Metabacillus litoralis</name>
    <dbReference type="NCBI Taxonomy" id="152268"/>
    <lineage>
        <taxon>Bacteria</taxon>
        <taxon>Bacillati</taxon>
        <taxon>Bacillota</taxon>
        <taxon>Bacilli</taxon>
        <taxon>Bacillales</taxon>
        <taxon>Bacillaceae</taxon>
        <taxon>Metabacillus</taxon>
    </lineage>
</organism>
<dbReference type="OrthoDB" id="1711122at2"/>
<name>A0A5C6W9Y8_9BACI</name>
<dbReference type="AlphaFoldDB" id="A0A5C6W9Y8"/>
<evidence type="ECO:0000313" key="1">
    <source>
        <dbReference type="EMBL" id="TXC92679.1"/>
    </source>
</evidence>
<protein>
    <submittedName>
        <fullName evidence="1">DUF1048 domain-containing protein</fullName>
    </submittedName>
</protein>
<keyword evidence="2" id="KW-1185">Reference proteome</keyword>
<dbReference type="Proteomes" id="UP000321363">
    <property type="component" value="Unassembled WGS sequence"/>
</dbReference>
<evidence type="ECO:0000313" key="2">
    <source>
        <dbReference type="Proteomes" id="UP000321363"/>
    </source>
</evidence>
<proteinExistence type="predicted"/>
<dbReference type="Gene3D" id="1.10.1900.10">
    <property type="entry name" value="c-terminal domain of poly(a) binding protein"/>
    <property type="match status" value="1"/>
</dbReference>
<dbReference type="PIRSF" id="PIRSF029876">
    <property type="entry name" value="UCP029876"/>
    <property type="match status" value="1"/>
</dbReference>
<dbReference type="EMBL" id="VOQF01000001">
    <property type="protein sequence ID" value="TXC92679.1"/>
    <property type="molecule type" value="Genomic_DNA"/>
</dbReference>
<sequence length="118" mass="13332">MNFLDKITGNDMKREMKEFEARAKVLPSEYQAAWKEITSNLWMYSDFTGRNLIPILDSALELLEVTSADGQSVEEVLGNDIKGFCAALVGDEGAKSYRDKWRNQLNKNIARKLGGDLK</sequence>
<dbReference type="RefSeq" id="WP_146946293.1">
    <property type="nucleotide sequence ID" value="NZ_VOQF01000001.1"/>
</dbReference>
<comment type="caution">
    <text evidence="1">The sequence shown here is derived from an EMBL/GenBank/DDBJ whole genome shotgun (WGS) entry which is preliminary data.</text>
</comment>
<accession>A0A5C6W9Y8</accession>